<evidence type="ECO:0000313" key="3">
    <source>
        <dbReference type="EMBL" id="PNR41449.1"/>
    </source>
</evidence>
<dbReference type="Gramene" id="Pp3c14_21890V3.1">
    <property type="protein sequence ID" value="Pp3c14_21890V3.1"/>
    <property type="gene ID" value="Pp3c14_21890"/>
</dbReference>
<gene>
    <name evidence="4" type="primary">LOC112291085</name>
    <name evidence="2" type="ORF">PHYPA_018851</name>
    <name evidence="3" type="ORF">PHYPA_018852</name>
</gene>
<evidence type="ECO:0000256" key="1">
    <source>
        <dbReference type="SAM" id="MobiDB-lite"/>
    </source>
</evidence>
<dbReference type="EMBL" id="ABEU02000014">
    <property type="protein sequence ID" value="PNR41448.1"/>
    <property type="molecule type" value="Genomic_DNA"/>
</dbReference>
<reference evidence="2 5" key="1">
    <citation type="journal article" date="2008" name="Science">
        <title>The Physcomitrella genome reveals evolutionary insights into the conquest of land by plants.</title>
        <authorList>
            <person name="Rensing S."/>
            <person name="Lang D."/>
            <person name="Zimmer A."/>
            <person name="Terry A."/>
            <person name="Salamov A."/>
            <person name="Shapiro H."/>
            <person name="Nishiyama T."/>
            <person name="Perroud P.-F."/>
            <person name="Lindquist E."/>
            <person name="Kamisugi Y."/>
            <person name="Tanahashi T."/>
            <person name="Sakakibara K."/>
            <person name="Fujita T."/>
            <person name="Oishi K."/>
            <person name="Shin-I T."/>
            <person name="Kuroki Y."/>
            <person name="Toyoda A."/>
            <person name="Suzuki Y."/>
            <person name="Hashimoto A."/>
            <person name="Yamaguchi K."/>
            <person name="Sugano A."/>
            <person name="Kohara Y."/>
            <person name="Fujiyama A."/>
            <person name="Anterola A."/>
            <person name="Aoki S."/>
            <person name="Ashton N."/>
            <person name="Barbazuk W.B."/>
            <person name="Barker E."/>
            <person name="Bennetzen J."/>
            <person name="Bezanilla M."/>
            <person name="Blankenship R."/>
            <person name="Cho S.H."/>
            <person name="Dutcher S."/>
            <person name="Estelle M."/>
            <person name="Fawcett J.A."/>
            <person name="Gundlach H."/>
            <person name="Hanada K."/>
            <person name="Heyl A."/>
            <person name="Hicks K.A."/>
            <person name="Hugh J."/>
            <person name="Lohr M."/>
            <person name="Mayer K."/>
            <person name="Melkozernov A."/>
            <person name="Murata T."/>
            <person name="Nelson D."/>
            <person name="Pils B."/>
            <person name="Prigge M."/>
            <person name="Reiss B."/>
            <person name="Renner T."/>
            <person name="Rombauts S."/>
            <person name="Rushton P."/>
            <person name="Sanderfoot A."/>
            <person name="Schween G."/>
            <person name="Shiu S.-H."/>
            <person name="Stueber K."/>
            <person name="Theodoulou F.L."/>
            <person name="Tu H."/>
            <person name="Van de Peer Y."/>
            <person name="Verrier P.J."/>
            <person name="Waters E."/>
            <person name="Wood A."/>
            <person name="Yang L."/>
            <person name="Cove D."/>
            <person name="Cuming A."/>
            <person name="Hasebe M."/>
            <person name="Lucas S."/>
            <person name="Mishler D.B."/>
            <person name="Reski R."/>
            <person name="Grigoriev I."/>
            <person name="Quatrano R.S."/>
            <person name="Boore J.L."/>
        </authorList>
    </citation>
    <scope>NUCLEOTIDE SEQUENCE [LARGE SCALE GENOMIC DNA]</scope>
    <source>
        <strain evidence="4 5">cv. Gransden 2004</strain>
    </source>
</reference>
<evidence type="ECO:0000313" key="4">
    <source>
        <dbReference type="EnsemblPlants" id="Pp3c14_21880V3.1"/>
    </source>
</evidence>
<dbReference type="GeneID" id="112291085"/>
<dbReference type="HOGENOM" id="CLU_977927_0_0_1"/>
<evidence type="ECO:0000313" key="5">
    <source>
        <dbReference type="Proteomes" id="UP000006727"/>
    </source>
</evidence>
<feature type="compositionally biased region" description="Low complexity" evidence="1">
    <location>
        <begin position="1"/>
        <end position="17"/>
    </location>
</feature>
<dbReference type="EnsemblPlants" id="Pp3c14_21880V3.2">
    <property type="protein sequence ID" value="Pp3c14_21880V3.2"/>
    <property type="gene ID" value="Pp3c14_21880"/>
</dbReference>
<dbReference type="OMA" id="SCSAMQA"/>
<dbReference type="Gramene" id="Pp3c14_21890V3.2">
    <property type="protein sequence ID" value="Pp3c14_21890V3.2"/>
    <property type="gene ID" value="Pp3c14_21890"/>
</dbReference>
<name>A9RXR2_PHYPA</name>
<dbReference type="PaxDb" id="3218-PP1S34_348V6.1"/>
<dbReference type="RefSeq" id="XP_024393835.1">
    <property type="nucleotide sequence ID" value="XM_024538067.2"/>
</dbReference>
<dbReference type="Gramene" id="Pp3c14_21880V3.1">
    <property type="protein sequence ID" value="Pp3c14_21880V3.1"/>
    <property type="gene ID" value="Pp3c14_21880"/>
</dbReference>
<protein>
    <submittedName>
        <fullName evidence="2 4">Uncharacterized protein</fullName>
    </submittedName>
</protein>
<evidence type="ECO:0000313" key="2">
    <source>
        <dbReference type="EMBL" id="PNR41448.1"/>
    </source>
</evidence>
<dbReference type="EnsemblPlants" id="Pp3c14_21880V3.1">
    <property type="protein sequence ID" value="Pp3c14_21880V3.1"/>
    <property type="gene ID" value="Pp3c14_21880"/>
</dbReference>
<keyword evidence="5" id="KW-1185">Reference proteome</keyword>
<reference evidence="4" key="3">
    <citation type="submission" date="2020-12" db="UniProtKB">
        <authorList>
            <consortium name="EnsemblPlants"/>
        </authorList>
    </citation>
    <scope>IDENTIFICATION</scope>
</reference>
<proteinExistence type="predicted"/>
<sequence length="306" mass="30110">MAASAASTALTVSGSTSLDMSTLSSKSAFGSSCSAMQAAPVSRRAVRSGVVMASVGSEEAKPARREVLAGILAAGAALGFSGQANAAMNPVAAAKSKAGQAVQGAKDLAGSNPLEGVVGSNPLGDAQSTVEEAASGIKGRIDGLFGKDKPYPKRNTQVTGKGPVADAKARVGNFLDNSQNPLATNIEKAAKEAESGLAVATGPNSPSARAGKEFLGQDSTRVDEATVRVNAGAEKLQGKAVQAVDDVKSAVGAAKDAAPDVKVEAPGSGLLKSFGSKVDAVKGNVASMAEDAKSTAGGAASNVLGQ</sequence>
<dbReference type="EMBL" id="ABEU02000014">
    <property type="protein sequence ID" value="PNR41449.1"/>
    <property type="molecule type" value="Genomic_DNA"/>
</dbReference>
<dbReference type="OrthoDB" id="1939057at2759"/>
<dbReference type="Proteomes" id="UP000006727">
    <property type="component" value="Chromosome 14"/>
</dbReference>
<accession>A9RXR2</accession>
<dbReference type="AlphaFoldDB" id="A9RXR2"/>
<feature type="region of interest" description="Disordered" evidence="1">
    <location>
        <begin position="1"/>
        <end position="27"/>
    </location>
</feature>
<dbReference type="EnsemblPlants" id="Pp3c14_21890V3.2">
    <property type="protein sequence ID" value="Pp3c14_21890V3.2"/>
    <property type="gene ID" value="Pp3c14_21890"/>
</dbReference>
<dbReference type="Gramene" id="Pp3c14_21880V3.2">
    <property type="protein sequence ID" value="Pp3c14_21880V3.2"/>
    <property type="gene ID" value="Pp3c14_21880"/>
</dbReference>
<reference evidence="2 5" key="2">
    <citation type="journal article" date="2018" name="Plant J.">
        <title>The Physcomitrella patens chromosome-scale assembly reveals moss genome structure and evolution.</title>
        <authorList>
            <person name="Lang D."/>
            <person name="Ullrich K.K."/>
            <person name="Murat F."/>
            <person name="Fuchs J."/>
            <person name="Jenkins J."/>
            <person name="Haas F.B."/>
            <person name="Piednoel M."/>
            <person name="Gundlach H."/>
            <person name="Van Bel M."/>
            <person name="Meyberg R."/>
            <person name="Vives C."/>
            <person name="Morata J."/>
            <person name="Symeonidi A."/>
            <person name="Hiss M."/>
            <person name="Muchero W."/>
            <person name="Kamisugi Y."/>
            <person name="Saleh O."/>
            <person name="Blanc G."/>
            <person name="Decker E.L."/>
            <person name="van Gessel N."/>
            <person name="Grimwood J."/>
            <person name="Hayes R.D."/>
            <person name="Graham S.W."/>
            <person name="Gunter L.E."/>
            <person name="McDaniel S.F."/>
            <person name="Hoernstein S.N.W."/>
            <person name="Larsson A."/>
            <person name="Li F.W."/>
            <person name="Perroud P.F."/>
            <person name="Phillips J."/>
            <person name="Ranjan P."/>
            <person name="Rokshar D.S."/>
            <person name="Rothfels C.J."/>
            <person name="Schneider L."/>
            <person name="Shu S."/>
            <person name="Stevenson D.W."/>
            <person name="Thummler F."/>
            <person name="Tillich M."/>
            <person name="Villarreal Aguilar J.C."/>
            <person name="Widiez T."/>
            <person name="Wong G.K."/>
            <person name="Wymore A."/>
            <person name="Zhang Y."/>
            <person name="Zimmer A.D."/>
            <person name="Quatrano R.S."/>
            <person name="Mayer K.F.X."/>
            <person name="Goodstein D."/>
            <person name="Casacuberta J.M."/>
            <person name="Vandepoele K."/>
            <person name="Reski R."/>
            <person name="Cuming A.C."/>
            <person name="Tuskan G.A."/>
            <person name="Maumus F."/>
            <person name="Salse J."/>
            <person name="Schmutz J."/>
            <person name="Rensing S.A."/>
        </authorList>
    </citation>
    <scope>NUCLEOTIDE SEQUENCE [LARGE SCALE GENOMIC DNA]</scope>
    <source>
        <strain evidence="4 5">cv. Gransden 2004</strain>
    </source>
</reference>
<dbReference type="EnsemblPlants" id="Pp3c14_21890V3.1">
    <property type="protein sequence ID" value="Pp3c14_21890V3.1"/>
    <property type="gene ID" value="Pp3c14_21890"/>
</dbReference>
<organism evidence="2">
    <name type="scientific">Physcomitrium patens</name>
    <name type="common">Spreading-leaved earth moss</name>
    <name type="synonym">Physcomitrella patens</name>
    <dbReference type="NCBI Taxonomy" id="3218"/>
    <lineage>
        <taxon>Eukaryota</taxon>
        <taxon>Viridiplantae</taxon>
        <taxon>Streptophyta</taxon>
        <taxon>Embryophyta</taxon>
        <taxon>Bryophyta</taxon>
        <taxon>Bryophytina</taxon>
        <taxon>Bryopsida</taxon>
        <taxon>Funariidae</taxon>
        <taxon>Funariales</taxon>
        <taxon>Funariaceae</taxon>
        <taxon>Physcomitrium</taxon>
    </lineage>
</organism>